<keyword evidence="1" id="KW-0812">Transmembrane</keyword>
<feature type="transmembrane region" description="Helical" evidence="1">
    <location>
        <begin position="47"/>
        <end position="67"/>
    </location>
</feature>
<dbReference type="Proteomes" id="UP000000235">
    <property type="component" value="Chromosome"/>
</dbReference>
<sequence>MRKRLIWRNRRPFQNAVVLTSPMCGTMMLVLGAPPTMGVAMPEPIRIGWQLGLVLAGLIGIAGLLWPGRYATGLGLELASMLMLGAISSMYAITLGVGGGLAAVTSVSFVTAVAFGSWWRGGELLHDLHRLVEPQRPAPELAGEFP</sequence>
<accession>A4X818</accession>
<dbReference type="eggNOG" id="ENOG5031X8Y">
    <property type="taxonomic scope" value="Bacteria"/>
</dbReference>
<keyword evidence="1" id="KW-1133">Transmembrane helix</keyword>
<dbReference type="PATRIC" id="fig|369723.5.peg.2651"/>
<dbReference type="KEGG" id="stp:Strop_2574"/>
<dbReference type="STRING" id="369723.Strop_2574"/>
<keyword evidence="3" id="KW-1185">Reference proteome</keyword>
<evidence type="ECO:0000313" key="2">
    <source>
        <dbReference type="EMBL" id="ABP55018.1"/>
    </source>
</evidence>
<gene>
    <name evidence="2" type="ordered locus">Strop_2574</name>
</gene>
<feature type="transmembrane region" description="Helical" evidence="1">
    <location>
        <begin position="99"/>
        <end position="119"/>
    </location>
</feature>
<proteinExistence type="predicted"/>
<protein>
    <submittedName>
        <fullName evidence="2">Uncharacterized protein</fullName>
    </submittedName>
</protein>
<keyword evidence="1" id="KW-0472">Membrane</keyword>
<reference evidence="3" key="1">
    <citation type="journal article" date="2007" name="Proc. Natl. Acad. Sci. U.S.A.">
        <title>Genome sequencing reveals complex secondary metabolome in the marine actinomycete Salinispora tropica.</title>
        <authorList>
            <person name="Udwary D.W."/>
            <person name="Zeigler L."/>
            <person name="Asolkar R.N."/>
            <person name="Singan V."/>
            <person name="Lapidus A."/>
            <person name="Fenical W."/>
            <person name="Jensen P.R."/>
            <person name="Moore B.S."/>
        </authorList>
    </citation>
    <scope>NUCLEOTIDE SEQUENCE [LARGE SCALE GENOMIC DNA]</scope>
    <source>
        <strain evidence="3">ATCC BAA-916 / DSM 44818 / CNB-440</strain>
    </source>
</reference>
<dbReference type="RefSeq" id="WP_012013799.1">
    <property type="nucleotide sequence ID" value="NC_009380.1"/>
</dbReference>
<organism evidence="2 3">
    <name type="scientific">Salinispora tropica (strain ATCC BAA-916 / DSM 44818 / JCM 13857 / NBRC 105044 / CNB-440)</name>
    <dbReference type="NCBI Taxonomy" id="369723"/>
    <lineage>
        <taxon>Bacteria</taxon>
        <taxon>Bacillati</taxon>
        <taxon>Actinomycetota</taxon>
        <taxon>Actinomycetes</taxon>
        <taxon>Micromonosporales</taxon>
        <taxon>Micromonosporaceae</taxon>
        <taxon>Salinispora</taxon>
    </lineage>
</organism>
<feature type="transmembrane region" description="Helical" evidence="1">
    <location>
        <begin position="12"/>
        <end position="35"/>
    </location>
</feature>
<dbReference type="EMBL" id="CP000667">
    <property type="protein sequence ID" value="ABP55018.1"/>
    <property type="molecule type" value="Genomic_DNA"/>
</dbReference>
<evidence type="ECO:0000256" key="1">
    <source>
        <dbReference type="SAM" id="Phobius"/>
    </source>
</evidence>
<dbReference type="HOGENOM" id="CLU_1785511_0_0_11"/>
<evidence type="ECO:0000313" key="3">
    <source>
        <dbReference type="Proteomes" id="UP000000235"/>
    </source>
</evidence>
<dbReference type="AlphaFoldDB" id="A4X818"/>
<feature type="transmembrane region" description="Helical" evidence="1">
    <location>
        <begin position="74"/>
        <end position="93"/>
    </location>
</feature>
<name>A4X818_SALTO</name>